<proteinExistence type="predicted"/>
<dbReference type="OrthoDB" id="8780145at2759"/>
<evidence type="ECO:0000256" key="5">
    <source>
        <dbReference type="ARBA" id="ARBA00022536"/>
    </source>
</evidence>
<dbReference type="FunCoup" id="A0A6P7NUE4">
    <property type="interactions" value="733"/>
</dbReference>
<evidence type="ECO:0000256" key="3">
    <source>
        <dbReference type="ARBA" id="ARBA00022475"/>
    </source>
</evidence>
<keyword evidence="10" id="KW-0339">Growth factor</keyword>
<keyword evidence="6" id="KW-0358">Heparin-binding</keyword>
<gene>
    <name evidence="20" type="primary">LOC114864762</name>
</gene>
<evidence type="ECO:0000256" key="15">
    <source>
        <dbReference type="SAM" id="MobiDB-lite"/>
    </source>
</evidence>
<organism evidence="19 20">
    <name type="scientific">Betta splendens</name>
    <name type="common">Siamese fighting fish</name>
    <dbReference type="NCBI Taxonomy" id="158456"/>
    <lineage>
        <taxon>Eukaryota</taxon>
        <taxon>Metazoa</taxon>
        <taxon>Chordata</taxon>
        <taxon>Craniata</taxon>
        <taxon>Vertebrata</taxon>
        <taxon>Euteleostomi</taxon>
        <taxon>Actinopterygii</taxon>
        <taxon>Neopterygii</taxon>
        <taxon>Teleostei</taxon>
        <taxon>Neoteleostei</taxon>
        <taxon>Acanthomorphata</taxon>
        <taxon>Anabantaria</taxon>
        <taxon>Anabantiformes</taxon>
        <taxon>Anabantoidei</taxon>
        <taxon>Osphronemidae</taxon>
        <taxon>Betta</taxon>
    </lineage>
</organism>
<dbReference type="GO" id="GO:0008201">
    <property type="term" value="F:heparin binding"/>
    <property type="evidence" value="ECO:0007669"/>
    <property type="project" value="UniProtKB-KW"/>
</dbReference>
<keyword evidence="9 16" id="KW-1133">Transmembrane helix</keyword>
<dbReference type="FunFam" id="2.10.25.10:FF:000158">
    <property type="entry name" value="proheparin-binding EGF-like growth factor"/>
    <property type="match status" value="1"/>
</dbReference>
<dbReference type="InParanoid" id="A0A6P7NUE4"/>
<feature type="transmembrane region" description="Helical" evidence="16">
    <location>
        <begin position="193"/>
        <end position="215"/>
    </location>
</feature>
<dbReference type="PANTHER" id="PTHR10740:SF4">
    <property type="entry name" value="PROHEPARIN-BINDING EGF-LIKE GROWTH FACTOR"/>
    <property type="match status" value="1"/>
</dbReference>
<keyword evidence="5 14" id="KW-0245">EGF-like domain</keyword>
<dbReference type="PROSITE" id="PS00022">
    <property type="entry name" value="EGF_1"/>
    <property type="match status" value="1"/>
</dbReference>
<accession>A0A6P7NUE4</accession>
<dbReference type="RefSeq" id="XP_029021558.1">
    <property type="nucleotide sequence ID" value="XM_029165725.3"/>
</dbReference>
<evidence type="ECO:0000256" key="7">
    <source>
        <dbReference type="ARBA" id="ARBA00022692"/>
    </source>
</evidence>
<feature type="region of interest" description="Disordered" evidence="15">
    <location>
        <begin position="50"/>
        <end position="137"/>
    </location>
</feature>
<dbReference type="GO" id="GO:0007173">
    <property type="term" value="P:epidermal growth factor receptor signaling pathway"/>
    <property type="evidence" value="ECO:0007669"/>
    <property type="project" value="TreeGrafter"/>
</dbReference>
<feature type="compositionally biased region" description="Basic and acidic residues" evidence="15">
    <location>
        <begin position="110"/>
        <end position="120"/>
    </location>
</feature>
<evidence type="ECO:0000256" key="10">
    <source>
        <dbReference type="ARBA" id="ARBA00023030"/>
    </source>
</evidence>
<dbReference type="SMART" id="SM00181">
    <property type="entry name" value="EGF"/>
    <property type="match status" value="1"/>
</dbReference>
<dbReference type="GO" id="GO:0060041">
    <property type="term" value="P:retina development in camera-type eye"/>
    <property type="evidence" value="ECO:0007669"/>
    <property type="project" value="Ensembl"/>
</dbReference>
<evidence type="ECO:0000256" key="13">
    <source>
        <dbReference type="ARBA" id="ARBA00040098"/>
    </source>
</evidence>
<keyword evidence="4" id="KW-0964">Secreted</keyword>
<dbReference type="SUPFAM" id="SSF57196">
    <property type="entry name" value="EGF/Laminin"/>
    <property type="match status" value="1"/>
</dbReference>
<keyword evidence="11 16" id="KW-0472">Membrane</keyword>
<dbReference type="GO" id="GO:0005615">
    <property type="term" value="C:extracellular space"/>
    <property type="evidence" value="ECO:0007669"/>
    <property type="project" value="TreeGrafter"/>
</dbReference>
<evidence type="ECO:0000256" key="9">
    <source>
        <dbReference type="ARBA" id="ARBA00022989"/>
    </source>
</evidence>
<name>A0A6P7NUE4_BETSP</name>
<evidence type="ECO:0000256" key="16">
    <source>
        <dbReference type="SAM" id="Phobius"/>
    </source>
</evidence>
<dbReference type="Gene3D" id="2.10.25.10">
    <property type="entry name" value="Laminin"/>
    <property type="match status" value="1"/>
</dbReference>
<dbReference type="KEGG" id="bspl:114864762"/>
<keyword evidence="7 16" id="KW-0812">Transmembrane</keyword>
<protein>
    <recommendedName>
        <fullName evidence="13">Proheparin-binding EGF-like growth factor</fullName>
    </recommendedName>
</protein>
<evidence type="ECO:0000256" key="17">
    <source>
        <dbReference type="SAM" id="SignalP"/>
    </source>
</evidence>
<evidence type="ECO:0000313" key="20">
    <source>
        <dbReference type="RefSeq" id="XP_029021558.1"/>
    </source>
</evidence>
<reference evidence="20" key="1">
    <citation type="submission" date="2025-08" db="UniProtKB">
        <authorList>
            <consortium name="RefSeq"/>
        </authorList>
    </citation>
    <scope>IDENTIFICATION</scope>
</reference>
<dbReference type="GO" id="GO:0005154">
    <property type="term" value="F:epidermal growth factor receptor binding"/>
    <property type="evidence" value="ECO:0007669"/>
    <property type="project" value="TreeGrafter"/>
</dbReference>
<feature type="chain" id="PRO_5028432780" description="Proheparin-binding EGF-like growth factor" evidence="17">
    <location>
        <begin position="23"/>
        <end position="239"/>
    </location>
</feature>
<evidence type="ECO:0000256" key="11">
    <source>
        <dbReference type="ARBA" id="ARBA00023136"/>
    </source>
</evidence>
<evidence type="ECO:0000256" key="1">
    <source>
        <dbReference type="ARBA" id="ARBA00004239"/>
    </source>
</evidence>
<feature type="disulfide bond" evidence="14">
    <location>
        <begin position="166"/>
        <end position="175"/>
    </location>
</feature>
<dbReference type="PANTHER" id="PTHR10740">
    <property type="entry name" value="TRANSFORMING GROWTH FACTOR ALPHA"/>
    <property type="match status" value="1"/>
</dbReference>
<dbReference type="GO" id="GO:0008284">
    <property type="term" value="P:positive regulation of cell population proliferation"/>
    <property type="evidence" value="ECO:0007669"/>
    <property type="project" value="TreeGrafter"/>
</dbReference>
<comment type="subcellular location">
    <subcellularLocation>
        <location evidence="2">Cell membrane</location>
        <topology evidence="2">Single-pass type I membrane protein</topology>
    </subcellularLocation>
    <subcellularLocation>
        <location evidence="1">Secreted</location>
        <location evidence="1">Extracellular space</location>
    </subcellularLocation>
</comment>
<feature type="domain" description="EGF-like" evidence="18">
    <location>
        <begin position="136"/>
        <end position="176"/>
    </location>
</feature>
<keyword evidence="19" id="KW-1185">Reference proteome</keyword>
<evidence type="ECO:0000313" key="19">
    <source>
        <dbReference type="Proteomes" id="UP000515150"/>
    </source>
</evidence>
<dbReference type="AlphaFoldDB" id="A0A6P7NUE4"/>
<evidence type="ECO:0000256" key="2">
    <source>
        <dbReference type="ARBA" id="ARBA00004251"/>
    </source>
</evidence>
<sequence>MRISSAVLVLVHFLAVSGLASGTPVDRRESDRQQHTAVINFLATTKDRRAEEVSRSAAAATATYGGEEEEGEYDYYEEEDYEDGDGLSGDYQPRVAMSSKPKDPTVVQERVAESAGEKQPRGKGRKRGKGKGKGRKRNPCLKKYKDFCIHGTCHYLRDISTASCVCLPNYSGERCEFFTLPVQSPEGYSRTTALAVVAVVLSSVCLVIIGLLLMLRFHKRGAYDVESEEKVKLGSASSH</sequence>
<dbReference type="InterPro" id="IPR000742">
    <property type="entry name" value="EGF"/>
</dbReference>
<evidence type="ECO:0000256" key="8">
    <source>
        <dbReference type="ARBA" id="ARBA00022729"/>
    </source>
</evidence>
<dbReference type="PROSITE" id="PS50026">
    <property type="entry name" value="EGF_3"/>
    <property type="match status" value="1"/>
</dbReference>
<keyword evidence="3" id="KW-1003">Cell membrane</keyword>
<dbReference type="GO" id="GO:0008083">
    <property type="term" value="F:growth factor activity"/>
    <property type="evidence" value="ECO:0007669"/>
    <property type="project" value="UniProtKB-KW"/>
</dbReference>
<dbReference type="GO" id="GO:0009611">
    <property type="term" value="P:response to wounding"/>
    <property type="evidence" value="ECO:0007669"/>
    <property type="project" value="Ensembl"/>
</dbReference>
<feature type="compositionally biased region" description="Low complexity" evidence="15">
    <location>
        <begin position="55"/>
        <end position="65"/>
    </location>
</feature>
<keyword evidence="8 17" id="KW-0732">Signal</keyword>
<evidence type="ECO:0000256" key="12">
    <source>
        <dbReference type="ARBA" id="ARBA00023157"/>
    </source>
</evidence>
<evidence type="ECO:0000256" key="14">
    <source>
        <dbReference type="PROSITE-ProRule" id="PRU00076"/>
    </source>
</evidence>
<keyword evidence="12 14" id="KW-1015">Disulfide bond</keyword>
<dbReference type="GO" id="GO:0070654">
    <property type="term" value="P:sensory epithelium regeneration"/>
    <property type="evidence" value="ECO:0007669"/>
    <property type="project" value="Ensembl"/>
</dbReference>
<evidence type="ECO:0000256" key="6">
    <source>
        <dbReference type="ARBA" id="ARBA00022674"/>
    </source>
</evidence>
<feature type="compositionally biased region" description="Acidic residues" evidence="15">
    <location>
        <begin position="66"/>
        <end position="85"/>
    </location>
</feature>
<dbReference type="Proteomes" id="UP000515150">
    <property type="component" value="Chromosome 10"/>
</dbReference>
<feature type="signal peptide" evidence="17">
    <location>
        <begin position="1"/>
        <end position="22"/>
    </location>
</feature>
<comment type="caution">
    <text evidence="14">Lacks conserved residue(s) required for the propagation of feature annotation.</text>
</comment>
<feature type="compositionally biased region" description="Basic residues" evidence="15">
    <location>
        <begin position="121"/>
        <end position="137"/>
    </location>
</feature>
<dbReference type="GO" id="GO:0005886">
    <property type="term" value="C:plasma membrane"/>
    <property type="evidence" value="ECO:0007669"/>
    <property type="project" value="UniProtKB-SubCell"/>
</dbReference>
<dbReference type="GeneID" id="114864762"/>
<evidence type="ECO:0000259" key="18">
    <source>
        <dbReference type="PROSITE" id="PS50026"/>
    </source>
</evidence>
<evidence type="ECO:0000256" key="4">
    <source>
        <dbReference type="ARBA" id="ARBA00022525"/>
    </source>
</evidence>